<keyword evidence="2" id="KW-1185">Reference proteome</keyword>
<gene>
    <name evidence="1" type="ORF">B2J93_1811</name>
</gene>
<dbReference type="InParanoid" id="A0A218ZE77"/>
<protein>
    <submittedName>
        <fullName evidence="1">Uncharacterized protein</fullName>
    </submittedName>
</protein>
<organism evidence="1 2">
    <name type="scientific">Diplocarpon coronariae</name>
    <dbReference type="NCBI Taxonomy" id="2795749"/>
    <lineage>
        <taxon>Eukaryota</taxon>
        <taxon>Fungi</taxon>
        <taxon>Dikarya</taxon>
        <taxon>Ascomycota</taxon>
        <taxon>Pezizomycotina</taxon>
        <taxon>Leotiomycetes</taxon>
        <taxon>Helotiales</taxon>
        <taxon>Drepanopezizaceae</taxon>
        <taxon>Diplocarpon</taxon>
    </lineage>
</organism>
<evidence type="ECO:0000313" key="2">
    <source>
        <dbReference type="Proteomes" id="UP000242519"/>
    </source>
</evidence>
<evidence type="ECO:0000313" key="1">
    <source>
        <dbReference type="EMBL" id="OWP06054.1"/>
    </source>
</evidence>
<dbReference type="OrthoDB" id="5412996at2759"/>
<dbReference type="AlphaFoldDB" id="A0A218ZE77"/>
<dbReference type="Proteomes" id="UP000242519">
    <property type="component" value="Unassembled WGS sequence"/>
</dbReference>
<reference evidence="1 2" key="1">
    <citation type="submission" date="2017-04" db="EMBL/GenBank/DDBJ databases">
        <title>Draft genome sequence of Marssonina coronaria NL1: causal agent of apple blotch.</title>
        <authorList>
            <person name="Cheng Q."/>
        </authorList>
    </citation>
    <scope>NUCLEOTIDE SEQUENCE [LARGE SCALE GENOMIC DNA]</scope>
    <source>
        <strain evidence="1 2">NL1</strain>
    </source>
</reference>
<comment type="caution">
    <text evidence="1">The sequence shown here is derived from an EMBL/GenBank/DDBJ whole genome shotgun (WGS) entry which is preliminary data.</text>
</comment>
<name>A0A218ZE77_9HELO</name>
<sequence>MFNAHVEMVFNDSTDWKDWRSRIHALGPAASNPLGLGPSFIMGFIDSVGAIDVFEDQTAKN</sequence>
<accession>A0A218ZE77</accession>
<dbReference type="EMBL" id="MZNU01000058">
    <property type="protein sequence ID" value="OWP06054.1"/>
    <property type="molecule type" value="Genomic_DNA"/>
</dbReference>
<proteinExistence type="predicted"/>